<dbReference type="GO" id="GO:0055085">
    <property type="term" value="P:transmembrane transport"/>
    <property type="evidence" value="ECO:0007669"/>
    <property type="project" value="InterPro"/>
</dbReference>
<dbReference type="CDD" id="cd07042">
    <property type="entry name" value="STAS_SulP_like_sulfate_transporter"/>
    <property type="match status" value="1"/>
</dbReference>
<feature type="transmembrane region" description="Helical" evidence="7">
    <location>
        <begin position="313"/>
        <end position="336"/>
    </location>
</feature>
<proteinExistence type="predicted"/>
<dbReference type="InterPro" id="IPR001902">
    <property type="entry name" value="SLC26A/SulP_fam"/>
</dbReference>
<protein>
    <submittedName>
        <fullName evidence="9">STAS domain-containing protein</fullName>
    </submittedName>
</protein>
<feature type="transmembrane region" description="Helical" evidence="7">
    <location>
        <begin position="413"/>
        <end position="436"/>
    </location>
</feature>
<evidence type="ECO:0000256" key="5">
    <source>
        <dbReference type="ARBA" id="ARBA00023136"/>
    </source>
</evidence>
<dbReference type="InterPro" id="IPR011547">
    <property type="entry name" value="SLC26A/SulP_dom"/>
</dbReference>
<comment type="subcellular location">
    <subcellularLocation>
        <location evidence="1">Membrane</location>
        <topology evidence="1">Multi-pass membrane protein</topology>
    </subcellularLocation>
</comment>
<feature type="transmembrane region" description="Helical" evidence="7">
    <location>
        <begin position="127"/>
        <end position="147"/>
    </location>
</feature>
<comment type="caution">
    <text evidence="9">The sequence shown here is derived from an EMBL/GenBank/DDBJ whole genome shotgun (WGS) entry which is preliminary data.</text>
</comment>
<dbReference type="STRING" id="337451.A0A443NE99"/>
<keyword evidence="5 7" id="KW-0472">Membrane</keyword>
<feature type="compositionally biased region" description="Polar residues" evidence="6">
    <location>
        <begin position="1"/>
        <end position="16"/>
    </location>
</feature>
<dbReference type="OrthoDB" id="288203at2759"/>
<dbReference type="Pfam" id="PF01740">
    <property type="entry name" value="STAS"/>
    <property type="match status" value="1"/>
</dbReference>
<dbReference type="NCBIfam" id="TIGR00815">
    <property type="entry name" value="sulP"/>
    <property type="match status" value="1"/>
</dbReference>
<keyword evidence="4 7" id="KW-1133">Transmembrane helix</keyword>
<feature type="transmembrane region" description="Helical" evidence="7">
    <location>
        <begin position="263"/>
        <end position="283"/>
    </location>
</feature>
<dbReference type="InterPro" id="IPR002645">
    <property type="entry name" value="STAS_dom"/>
</dbReference>
<dbReference type="Gene3D" id="3.30.750.24">
    <property type="entry name" value="STAS domain"/>
    <property type="match status" value="1"/>
</dbReference>
<keyword evidence="10" id="KW-1185">Reference proteome</keyword>
<evidence type="ECO:0000256" key="2">
    <source>
        <dbReference type="ARBA" id="ARBA00022448"/>
    </source>
</evidence>
<feature type="region of interest" description="Disordered" evidence="6">
    <location>
        <begin position="1"/>
        <end position="27"/>
    </location>
</feature>
<feature type="transmembrane region" description="Helical" evidence="7">
    <location>
        <begin position="153"/>
        <end position="175"/>
    </location>
</feature>
<feature type="domain" description="STAS" evidence="8">
    <location>
        <begin position="479"/>
        <end position="603"/>
    </location>
</feature>
<dbReference type="InterPro" id="IPR036513">
    <property type="entry name" value="STAS_dom_sf"/>
</dbReference>
<dbReference type="EMBL" id="QPKB01000002">
    <property type="protein sequence ID" value="RWR76843.1"/>
    <property type="molecule type" value="Genomic_DNA"/>
</dbReference>
<dbReference type="PROSITE" id="PS50801">
    <property type="entry name" value="STAS"/>
    <property type="match status" value="1"/>
</dbReference>
<dbReference type="FunFam" id="3.30.750.24:FF:000002">
    <property type="entry name" value="Sulfate transporter 31"/>
    <property type="match status" value="1"/>
</dbReference>
<keyword evidence="2" id="KW-0813">Transport</keyword>
<evidence type="ECO:0000256" key="4">
    <source>
        <dbReference type="ARBA" id="ARBA00022989"/>
    </source>
</evidence>
<accession>A0A443NE99</accession>
<evidence type="ECO:0000313" key="10">
    <source>
        <dbReference type="Proteomes" id="UP000283530"/>
    </source>
</evidence>
<feature type="transmembrane region" description="Helical" evidence="7">
    <location>
        <begin position="233"/>
        <end position="251"/>
    </location>
</feature>
<feature type="transmembrane region" description="Helical" evidence="7">
    <location>
        <begin position="385"/>
        <end position="406"/>
    </location>
</feature>
<feature type="region of interest" description="Disordered" evidence="6">
    <location>
        <begin position="633"/>
        <end position="652"/>
    </location>
</feature>
<keyword evidence="3 7" id="KW-0812">Transmembrane</keyword>
<dbReference type="SUPFAM" id="SSF52091">
    <property type="entry name" value="SpoIIaa-like"/>
    <property type="match status" value="1"/>
</dbReference>
<evidence type="ECO:0000313" key="9">
    <source>
        <dbReference type="EMBL" id="RWR76843.1"/>
    </source>
</evidence>
<dbReference type="Pfam" id="PF00916">
    <property type="entry name" value="Sulfate_transp"/>
    <property type="match status" value="1"/>
</dbReference>
<dbReference type="GO" id="GO:0016020">
    <property type="term" value="C:membrane"/>
    <property type="evidence" value="ECO:0007669"/>
    <property type="project" value="UniProtKB-SubCell"/>
</dbReference>
<name>A0A443NE99_9MAGN</name>
<feature type="compositionally biased region" description="Low complexity" evidence="6">
    <location>
        <begin position="17"/>
        <end position="27"/>
    </location>
</feature>
<feature type="transmembrane region" description="Helical" evidence="7">
    <location>
        <begin position="187"/>
        <end position="213"/>
    </location>
</feature>
<gene>
    <name evidence="9" type="ORF">CKAN_00530500</name>
</gene>
<reference evidence="9 10" key="1">
    <citation type="journal article" date="2019" name="Nat. Plants">
        <title>Stout camphor tree genome fills gaps in understanding of flowering plant genome evolution.</title>
        <authorList>
            <person name="Chaw S.M."/>
            <person name="Liu Y.C."/>
            <person name="Wu Y.W."/>
            <person name="Wang H.Y."/>
            <person name="Lin C.I."/>
            <person name="Wu C.S."/>
            <person name="Ke H.M."/>
            <person name="Chang L.Y."/>
            <person name="Hsu C.Y."/>
            <person name="Yang H.T."/>
            <person name="Sudianto E."/>
            <person name="Hsu M.H."/>
            <person name="Wu K.P."/>
            <person name="Wang L.N."/>
            <person name="Leebens-Mack J.H."/>
            <person name="Tsai I.J."/>
        </authorList>
    </citation>
    <scope>NUCLEOTIDE SEQUENCE [LARGE SCALE GENOMIC DNA]</scope>
    <source>
        <strain evidence="10">cv. Chaw 1501</strain>
        <tissue evidence="9">Young leaves</tissue>
    </source>
</reference>
<evidence type="ECO:0000256" key="1">
    <source>
        <dbReference type="ARBA" id="ARBA00004141"/>
    </source>
</evidence>
<dbReference type="AlphaFoldDB" id="A0A443NE99"/>
<organism evidence="9 10">
    <name type="scientific">Cinnamomum micranthum f. kanehirae</name>
    <dbReference type="NCBI Taxonomy" id="337451"/>
    <lineage>
        <taxon>Eukaryota</taxon>
        <taxon>Viridiplantae</taxon>
        <taxon>Streptophyta</taxon>
        <taxon>Embryophyta</taxon>
        <taxon>Tracheophyta</taxon>
        <taxon>Spermatophyta</taxon>
        <taxon>Magnoliopsida</taxon>
        <taxon>Magnoliidae</taxon>
        <taxon>Laurales</taxon>
        <taxon>Lauraceae</taxon>
        <taxon>Cinnamomum</taxon>
    </lineage>
</organism>
<evidence type="ECO:0000256" key="7">
    <source>
        <dbReference type="SAM" id="Phobius"/>
    </source>
</evidence>
<feature type="compositionally biased region" description="Basic and acidic residues" evidence="6">
    <location>
        <begin position="633"/>
        <end position="646"/>
    </location>
</feature>
<sequence length="652" mass="70839">MEITYATSSSTDVNVASMSSTSTSTGTSRQVKVIPFQHLSSSPSSSSSSSSIDPLRCQMALEAKAYDVYGLVGATPPLLPLDSHLQMERIPPDRSHGRCHRRNYARPSDSGFVPIFMYAIFGSSRQLAIGPVALVSLLVSNVLGSIVDSSDELYTELAILLALMVGILECTMGLLRLGWLLRFISHSVISGFTTSSAIVIALSQAKYFLGYSIVRSSKIIPLIKSIVAGASKFSWPPFVMGSIILAILLVMKHLGKSKKHLRFLRAAGPLTAVILGTTFVKIFHPSSISVVGDIPQGLPKFSVPTNFGHVTSLIPTALLITGVAILESVGIAKALAAKNGYELDSNQELFGLGVANICGSFFSSYPTTGSFSRSAVNHESGAKTGLSGLTMGIIMGCALLFMTPLFTDIPQCALAAIVISAVMGLVDYGEAIFLWRVDKKDFLLWTITSITTLFLGIEIGVLVGVGFSLAFVIHESANPHIEAYTYNGIVIVRIDAPIYFANISYIKDRLREYEVNIEGSTKRGPEVERIYFVIIEMSPVTYIDSSAIQALKDLHQEYKSRDIQIAIANPNQEVMHTLARSGVIDLIGKEWYFVRMHDAVQVCLQHVQKMNGTPKGADATPKRQSGFLQRLWKEQGEEESNPEKEPLLSSKV</sequence>
<feature type="transmembrane region" description="Helical" evidence="7">
    <location>
        <begin position="442"/>
        <end position="473"/>
    </location>
</feature>
<evidence type="ECO:0000259" key="8">
    <source>
        <dbReference type="PROSITE" id="PS50801"/>
    </source>
</evidence>
<dbReference type="Proteomes" id="UP000283530">
    <property type="component" value="Unassembled WGS sequence"/>
</dbReference>
<evidence type="ECO:0000256" key="3">
    <source>
        <dbReference type="ARBA" id="ARBA00022692"/>
    </source>
</evidence>
<evidence type="ECO:0000256" key="6">
    <source>
        <dbReference type="SAM" id="MobiDB-lite"/>
    </source>
</evidence>
<dbReference type="PANTHER" id="PTHR11814">
    <property type="entry name" value="SULFATE TRANSPORTER"/>
    <property type="match status" value="1"/>
</dbReference>